<name>A0A4R8A8N1_9FIRM</name>
<dbReference type="PANTHER" id="PTHR37299">
    <property type="entry name" value="TRANSCRIPTIONAL REGULATOR-RELATED"/>
    <property type="match status" value="1"/>
</dbReference>
<dbReference type="Proteomes" id="UP000294743">
    <property type="component" value="Unassembled WGS sequence"/>
</dbReference>
<dbReference type="OrthoDB" id="9808614at2"/>
<evidence type="ECO:0000259" key="1">
    <source>
        <dbReference type="PROSITE" id="PS50930"/>
    </source>
</evidence>
<organism evidence="2 3">
    <name type="scientific">Breznakia blatticola</name>
    <dbReference type="NCBI Taxonomy" id="1754012"/>
    <lineage>
        <taxon>Bacteria</taxon>
        <taxon>Bacillati</taxon>
        <taxon>Bacillota</taxon>
        <taxon>Erysipelotrichia</taxon>
        <taxon>Erysipelotrichales</taxon>
        <taxon>Erysipelotrichaceae</taxon>
        <taxon>Breznakia</taxon>
    </lineage>
</organism>
<accession>A0A4R8A8N1</accession>
<dbReference type="PANTHER" id="PTHR37299:SF4">
    <property type="entry name" value="TRANSCRIPTIONAL REGULATOR"/>
    <property type="match status" value="1"/>
</dbReference>
<evidence type="ECO:0000313" key="3">
    <source>
        <dbReference type="Proteomes" id="UP000294743"/>
    </source>
</evidence>
<dbReference type="GO" id="GO:0000156">
    <property type="term" value="F:phosphorelay response regulator activity"/>
    <property type="evidence" value="ECO:0007669"/>
    <property type="project" value="InterPro"/>
</dbReference>
<dbReference type="Pfam" id="PF04397">
    <property type="entry name" value="LytTR"/>
    <property type="match status" value="1"/>
</dbReference>
<keyword evidence="2" id="KW-0238">DNA-binding</keyword>
<dbReference type="InterPro" id="IPR046947">
    <property type="entry name" value="LytR-like"/>
</dbReference>
<feature type="domain" description="HTH LytTR-type" evidence="1">
    <location>
        <begin position="44"/>
        <end position="148"/>
    </location>
</feature>
<dbReference type="AlphaFoldDB" id="A0A4R8A8N1"/>
<keyword evidence="3" id="KW-1185">Reference proteome</keyword>
<sequence>MKIHIELIEDDNDEEIVIKTKDITKEIKDIQKFIQNRLKGVKRLVLYKGEEELYVPVENILFFETSEDSVYAHTKNDAYMVKHRLYELEKELPEYFMRVSKSTIINITKVMSIQKNLTSSSLVRFMNSVKEVYVSRMYYKELKLRLHERSYYE</sequence>
<evidence type="ECO:0000313" key="2">
    <source>
        <dbReference type="EMBL" id="TDW24700.1"/>
    </source>
</evidence>
<dbReference type="PROSITE" id="PS50930">
    <property type="entry name" value="HTH_LYTTR"/>
    <property type="match status" value="1"/>
</dbReference>
<reference evidence="2 3" key="1">
    <citation type="submission" date="2019-03" db="EMBL/GenBank/DDBJ databases">
        <title>Genomic Encyclopedia of Type Strains, Phase IV (KMG-IV): sequencing the most valuable type-strain genomes for metagenomic binning, comparative biology and taxonomic classification.</title>
        <authorList>
            <person name="Goeker M."/>
        </authorList>
    </citation>
    <scope>NUCLEOTIDE SEQUENCE [LARGE SCALE GENOMIC DNA]</scope>
    <source>
        <strain evidence="2 3">DSM 28867</strain>
    </source>
</reference>
<proteinExistence type="predicted"/>
<gene>
    <name evidence="2" type="ORF">EDD63_10855</name>
</gene>
<comment type="caution">
    <text evidence="2">The sequence shown here is derived from an EMBL/GenBank/DDBJ whole genome shotgun (WGS) entry which is preliminary data.</text>
</comment>
<dbReference type="EMBL" id="SODD01000008">
    <property type="protein sequence ID" value="TDW24700.1"/>
    <property type="molecule type" value="Genomic_DNA"/>
</dbReference>
<dbReference type="InterPro" id="IPR007492">
    <property type="entry name" value="LytTR_DNA-bd_dom"/>
</dbReference>
<protein>
    <submittedName>
        <fullName evidence="2">LytTr DNA-binding domain-containing protein</fullName>
    </submittedName>
</protein>
<dbReference type="GO" id="GO:0003677">
    <property type="term" value="F:DNA binding"/>
    <property type="evidence" value="ECO:0007669"/>
    <property type="project" value="UniProtKB-KW"/>
</dbReference>
<dbReference type="Gene3D" id="2.40.50.1020">
    <property type="entry name" value="LytTr DNA-binding domain"/>
    <property type="match status" value="1"/>
</dbReference>
<dbReference type="SMART" id="SM00850">
    <property type="entry name" value="LytTR"/>
    <property type="match status" value="1"/>
</dbReference>
<dbReference type="RefSeq" id="WP_134168667.1">
    <property type="nucleotide sequence ID" value="NZ_SODD01000008.1"/>
</dbReference>